<dbReference type="Proteomes" id="UP000001740">
    <property type="component" value="Chromosome"/>
</dbReference>
<evidence type="ECO:0000313" key="2">
    <source>
        <dbReference type="Proteomes" id="UP000001740"/>
    </source>
</evidence>
<protein>
    <submittedName>
        <fullName evidence="1">Uncharacterized protein</fullName>
    </submittedName>
</protein>
<dbReference type="AlphaFoldDB" id="A0A0K0GPA3"/>
<dbReference type="HOGENOM" id="CLU_3159398_0_0_6"/>
<organism evidence="1 2">
    <name type="scientific">Xanthomonas oryzae pv. oryzae (strain PXO99A)</name>
    <dbReference type="NCBI Taxonomy" id="360094"/>
    <lineage>
        <taxon>Bacteria</taxon>
        <taxon>Pseudomonadati</taxon>
        <taxon>Pseudomonadota</taxon>
        <taxon>Gammaproteobacteria</taxon>
        <taxon>Lysobacterales</taxon>
        <taxon>Lysobacteraceae</taxon>
        <taxon>Xanthomonas</taxon>
    </lineage>
</organism>
<dbReference type="KEGG" id="xop:PXO_05733"/>
<sequence>MTSTALAAESAMHRHLADLAASDPSHDTSHVFAAPPSAQVVAEPIVSS</sequence>
<name>A0A0K0GPA3_XANOP</name>
<accession>A0A0K0GPA3</accession>
<reference evidence="1 2" key="1">
    <citation type="journal article" date="2008" name="BMC Genomics">
        <title>Genome sequence and rapid evolution of the rice pathogen Xanthomonas oryzae pv. oryzae PXO99A.</title>
        <authorList>
            <person name="Salzberg S.L."/>
            <person name="Sommer D.D."/>
            <person name="Schatz M.C."/>
            <person name="Phillippy A.M."/>
            <person name="Rabinowicz P.D."/>
            <person name="Tsuge S."/>
            <person name="Furutani A."/>
            <person name="Ochiai H."/>
            <person name="Delcher A.L."/>
            <person name="Kelley D."/>
            <person name="Madupu R."/>
            <person name="Puiu D."/>
            <person name="Radune D."/>
            <person name="Shumway M."/>
            <person name="Trapnell C."/>
            <person name="Aparna G."/>
            <person name="Jha G."/>
            <person name="Pandey A."/>
            <person name="Patil P.B."/>
            <person name="Ishihara H."/>
            <person name="Meyer D.F."/>
            <person name="Szurek B."/>
            <person name="Verdier V."/>
            <person name="Koebnik R."/>
            <person name="Dow J.M."/>
            <person name="Ryan R.P."/>
            <person name="Hirata H."/>
            <person name="Tsuyumu S."/>
            <person name="Won Lee S."/>
            <person name="Seo Y.S."/>
            <person name="Sriariyanum M."/>
            <person name="Ronald P.C."/>
            <person name="Sonti R.V."/>
            <person name="Van Sluys M.A."/>
            <person name="Leach J.E."/>
            <person name="White F.F."/>
            <person name="Bogdanove A.J."/>
        </authorList>
    </citation>
    <scope>NUCLEOTIDE SEQUENCE [LARGE SCALE GENOMIC DNA]</scope>
    <source>
        <strain evidence="1 2">PXO99A</strain>
    </source>
</reference>
<evidence type="ECO:0000313" key="1">
    <source>
        <dbReference type="EMBL" id="ACD60763.1"/>
    </source>
</evidence>
<proteinExistence type="predicted"/>
<dbReference type="EMBL" id="CP000967">
    <property type="protein sequence ID" value="ACD60763.1"/>
    <property type="molecule type" value="Genomic_DNA"/>
</dbReference>
<gene>
    <name evidence="1" type="ordered locus">PXO_05733</name>
</gene>